<keyword evidence="3" id="KW-1185">Reference proteome</keyword>
<keyword evidence="1" id="KW-0812">Transmembrane</keyword>
<evidence type="ECO:0000313" key="3">
    <source>
        <dbReference type="Proteomes" id="UP001461498"/>
    </source>
</evidence>
<evidence type="ECO:0000313" key="2">
    <source>
        <dbReference type="EMBL" id="KAK9505835.1"/>
    </source>
</evidence>
<protein>
    <submittedName>
        <fullName evidence="2">Uncharacterized protein</fullName>
    </submittedName>
</protein>
<keyword evidence="1" id="KW-1133">Transmembrane helix</keyword>
<dbReference type="Proteomes" id="UP001461498">
    <property type="component" value="Unassembled WGS sequence"/>
</dbReference>
<organism evidence="2 3">
    <name type="scientific">Rhynocoris fuscipes</name>
    <dbReference type="NCBI Taxonomy" id="488301"/>
    <lineage>
        <taxon>Eukaryota</taxon>
        <taxon>Metazoa</taxon>
        <taxon>Ecdysozoa</taxon>
        <taxon>Arthropoda</taxon>
        <taxon>Hexapoda</taxon>
        <taxon>Insecta</taxon>
        <taxon>Pterygota</taxon>
        <taxon>Neoptera</taxon>
        <taxon>Paraneoptera</taxon>
        <taxon>Hemiptera</taxon>
        <taxon>Heteroptera</taxon>
        <taxon>Panheteroptera</taxon>
        <taxon>Cimicomorpha</taxon>
        <taxon>Reduviidae</taxon>
        <taxon>Harpactorinae</taxon>
        <taxon>Harpactorini</taxon>
        <taxon>Rhynocoris</taxon>
    </lineage>
</organism>
<name>A0AAW1D6L0_9HEMI</name>
<keyword evidence="1" id="KW-0472">Membrane</keyword>
<gene>
    <name evidence="2" type="ORF">O3M35_009808</name>
</gene>
<evidence type="ECO:0000256" key="1">
    <source>
        <dbReference type="SAM" id="Phobius"/>
    </source>
</evidence>
<feature type="transmembrane region" description="Helical" evidence="1">
    <location>
        <begin position="12"/>
        <end position="32"/>
    </location>
</feature>
<dbReference type="EMBL" id="JAPXFL010000006">
    <property type="protein sequence ID" value="KAK9505835.1"/>
    <property type="molecule type" value="Genomic_DNA"/>
</dbReference>
<sequence length="83" mass="9811">MEEKQSRQPLLYLFVALTASVCLAVTIAYLEIRRDSEVEKLREEVAMLIEYVEILKVKINRSETFTRKIEEMLVSKILLLFKF</sequence>
<comment type="caution">
    <text evidence="2">The sequence shown here is derived from an EMBL/GenBank/DDBJ whole genome shotgun (WGS) entry which is preliminary data.</text>
</comment>
<reference evidence="2 3" key="1">
    <citation type="submission" date="2022-12" db="EMBL/GenBank/DDBJ databases">
        <title>Chromosome-level genome assembly of true bugs.</title>
        <authorList>
            <person name="Ma L."/>
            <person name="Li H."/>
        </authorList>
    </citation>
    <scope>NUCLEOTIDE SEQUENCE [LARGE SCALE GENOMIC DNA]</scope>
    <source>
        <strain evidence="2">Lab_2022b</strain>
    </source>
</reference>
<proteinExistence type="predicted"/>
<dbReference type="AlphaFoldDB" id="A0AAW1D6L0"/>
<accession>A0AAW1D6L0</accession>